<sequence>MKCINTSCTILFESPYWVGIFERKDDEEYSVSKFVFGKEPTAPELYNFILKSYPNKLRYIKTENNTDEIIRKKINPKKRQREAAKAMDEKGISTKAQQTLKIQYEKNKKQKKKISKVKKQELEKKKFELKQEKKKQKKRGH</sequence>
<dbReference type="EMBL" id="FUZT01000010">
    <property type="protein sequence ID" value="SKC83295.1"/>
    <property type="molecule type" value="Genomic_DNA"/>
</dbReference>
<proteinExistence type="predicted"/>
<accession>A0A1T5M594</accession>
<dbReference type="RefSeq" id="WP_244282156.1">
    <property type="nucleotide sequence ID" value="NZ_FUZT01000010.1"/>
</dbReference>
<dbReference type="Proteomes" id="UP000190285">
    <property type="component" value="Unassembled WGS sequence"/>
</dbReference>
<dbReference type="Pfam" id="PF11208">
    <property type="entry name" value="DUF2992"/>
    <property type="match status" value="1"/>
</dbReference>
<dbReference type="InterPro" id="IPR016787">
    <property type="entry name" value="UCP021328"/>
</dbReference>
<reference evidence="2 3" key="1">
    <citation type="submission" date="2017-02" db="EMBL/GenBank/DDBJ databases">
        <authorList>
            <person name="Peterson S.W."/>
        </authorList>
    </citation>
    <scope>NUCLEOTIDE SEQUENCE [LARGE SCALE GENOMIC DNA]</scope>
    <source>
        <strain evidence="2 3">M1</strain>
    </source>
</reference>
<feature type="coiled-coil region" evidence="1">
    <location>
        <begin position="112"/>
        <end position="139"/>
    </location>
</feature>
<evidence type="ECO:0000313" key="3">
    <source>
        <dbReference type="Proteomes" id="UP000190285"/>
    </source>
</evidence>
<keyword evidence="1" id="KW-0175">Coiled coil</keyword>
<dbReference type="STRING" id="36842.SAMN02194393_03873"/>
<protein>
    <recommendedName>
        <fullName evidence="4">DUF2992 domain-containing protein</fullName>
    </recommendedName>
</protein>
<evidence type="ECO:0000256" key="1">
    <source>
        <dbReference type="SAM" id="Coils"/>
    </source>
</evidence>
<evidence type="ECO:0000313" key="2">
    <source>
        <dbReference type="EMBL" id="SKC83295.1"/>
    </source>
</evidence>
<gene>
    <name evidence="2" type="ORF">SAMN02194393_03873</name>
</gene>
<evidence type="ECO:0008006" key="4">
    <source>
        <dbReference type="Google" id="ProtNLM"/>
    </source>
</evidence>
<dbReference type="PIRSF" id="PIRSF021328">
    <property type="entry name" value="UCP021328"/>
    <property type="match status" value="1"/>
</dbReference>
<organism evidence="2 3">
    <name type="scientific">Maledivibacter halophilus</name>
    <dbReference type="NCBI Taxonomy" id="36842"/>
    <lineage>
        <taxon>Bacteria</taxon>
        <taxon>Bacillati</taxon>
        <taxon>Bacillota</taxon>
        <taxon>Clostridia</taxon>
        <taxon>Peptostreptococcales</taxon>
        <taxon>Caminicellaceae</taxon>
        <taxon>Maledivibacter</taxon>
    </lineage>
</organism>
<name>A0A1T5M594_9FIRM</name>
<dbReference type="AlphaFoldDB" id="A0A1T5M594"/>
<keyword evidence="3" id="KW-1185">Reference proteome</keyword>